<keyword evidence="2" id="KW-0479">Metal-binding</keyword>
<keyword evidence="6" id="KW-0812">Transmembrane</keyword>
<dbReference type="Gene3D" id="1.20.1440.100">
    <property type="entry name" value="SG protein - dephosphorylation function"/>
    <property type="match status" value="1"/>
</dbReference>
<keyword evidence="6" id="KW-1133">Transmembrane helix</keyword>
<evidence type="ECO:0000313" key="8">
    <source>
        <dbReference type="Proteomes" id="UP000291591"/>
    </source>
</evidence>
<evidence type="ECO:0000256" key="3">
    <source>
        <dbReference type="ARBA" id="ARBA00022801"/>
    </source>
</evidence>
<sequence length="324" mass="33853">MVTDPEPRTPTGDGGATGNGRSEVAGIAESGQVLDRVTALDPARRAGEASAAAAVAAGDHEEHGGDDPPPDLTAAAFFDCDNTMMVGASIFHFARGLAARKFFSAADMRGFAWQQLKFRVGGREDKGGIAGHRDMALSFVAGRPVEEVVAMGEEIYDELMADRIWAGTRALAQMHLDAGQRVWLVTATPVELALIIARRLGLTGALGTVSESVDGLYTGRLVGEILHGPAKAHAVRALAASEGLDLRRCAAYSDSVNDVPMLSAVGTAVAVNPDSELRDVAKARQWQVRDFRTGRKAARIGVPSVLGAGALAGAIAAGAAYRKR</sequence>
<reference evidence="7 8" key="1">
    <citation type="submission" date="2019-02" db="EMBL/GenBank/DDBJ databases">
        <title>Sequencing the genomes of 1000 actinobacteria strains.</title>
        <authorList>
            <person name="Klenk H.-P."/>
        </authorList>
    </citation>
    <scope>NUCLEOTIDE SEQUENCE [LARGE SCALE GENOMIC DNA]</scope>
    <source>
        <strain evidence="7 8">DSM 45779</strain>
    </source>
</reference>
<gene>
    <name evidence="7" type="ORF">EV383_5489</name>
</gene>
<evidence type="ECO:0000256" key="2">
    <source>
        <dbReference type="ARBA" id="ARBA00022723"/>
    </source>
</evidence>
<dbReference type="InterPro" id="IPR036412">
    <property type="entry name" value="HAD-like_sf"/>
</dbReference>
<dbReference type="NCBIfam" id="TIGR01490">
    <property type="entry name" value="HAD-SF-IB-hyp1"/>
    <property type="match status" value="1"/>
</dbReference>
<dbReference type="FunFam" id="3.40.50.1000:FF:000025">
    <property type="entry name" value="HAD hydrolase, family IB"/>
    <property type="match status" value="1"/>
</dbReference>
<evidence type="ECO:0000256" key="5">
    <source>
        <dbReference type="SAM" id="MobiDB-lite"/>
    </source>
</evidence>
<keyword evidence="6" id="KW-0472">Membrane</keyword>
<feature type="transmembrane region" description="Helical" evidence="6">
    <location>
        <begin position="300"/>
        <end position="321"/>
    </location>
</feature>
<dbReference type="CDD" id="cd02612">
    <property type="entry name" value="HAD_PGPPase"/>
    <property type="match status" value="1"/>
</dbReference>
<name>A0A4Q7V2F3_PSEST</name>
<dbReference type="Pfam" id="PF12710">
    <property type="entry name" value="HAD"/>
    <property type="match status" value="1"/>
</dbReference>
<dbReference type="InterPro" id="IPR023214">
    <property type="entry name" value="HAD_sf"/>
</dbReference>
<dbReference type="PANTHER" id="PTHR43344:SF15">
    <property type="entry name" value="PHOSPHOSERINE PHOSPHATASE SERB1"/>
    <property type="match status" value="1"/>
</dbReference>
<comment type="caution">
    <text evidence="7">The sequence shown here is derived from an EMBL/GenBank/DDBJ whole genome shotgun (WGS) entry which is preliminary data.</text>
</comment>
<dbReference type="AlphaFoldDB" id="A0A4Q7V2F3"/>
<keyword evidence="4" id="KW-0460">Magnesium</keyword>
<evidence type="ECO:0000256" key="1">
    <source>
        <dbReference type="ARBA" id="ARBA00009184"/>
    </source>
</evidence>
<dbReference type="EMBL" id="SHKL01000001">
    <property type="protein sequence ID" value="RZT88546.1"/>
    <property type="molecule type" value="Genomic_DNA"/>
</dbReference>
<evidence type="ECO:0000313" key="7">
    <source>
        <dbReference type="EMBL" id="RZT88546.1"/>
    </source>
</evidence>
<dbReference type="PANTHER" id="PTHR43344">
    <property type="entry name" value="PHOSPHOSERINE PHOSPHATASE"/>
    <property type="match status" value="1"/>
</dbReference>
<dbReference type="InterPro" id="IPR050582">
    <property type="entry name" value="HAD-like_SerB"/>
</dbReference>
<dbReference type="InterPro" id="IPR006385">
    <property type="entry name" value="HAD_hydro_SerB1"/>
</dbReference>
<feature type="region of interest" description="Disordered" evidence="5">
    <location>
        <begin position="1"/>
        <end position="30"/>
    </location>
</feature>
<dbReference type="GO" id="GO:0046872">
    <property type="term" value="F:metal ion binding"/>
    <property type="evidence" value="ECO:0007669"/>
    <property type="project" value="UniProtKB-KW"/>
</dbReference>
<organism evidence="7 8">
    <name type="scientific">Pseudonocardia sediminis</name>
    <dbReference type="NCBI Taxonomy" id="1397368"/>
    <lineage>
        <taxon>Bacteria</taxon>
        <taxon>Bacillati</taxon>
        <taxon>Actinomycetota</taxon>
        <taxon>Actinomycetes</taxon>
        <taxon>Pseudonocardiales</taxon>
        <taxon>Pseudonocardiaceae</taxon>
        <taxon>Pseudonocardia</taxon>
    </lineage>
</organism>
<dbReference type="Gene3D" id="3.40.50.1000">
    <property type="entry name" value="HAD superfamily/HAD-like"/>
    <property type="match status" value="1"/>
</dbReference>
<keyword evidence="3 7" id="KW-0378">Hydrolase</keyword>
<dbReference type="NCBIfam" id="TIGR01488">
    <property type="entry name" value="HAD-SF-IB"/>
    <property type="match status" value="1"/>
</dbReference>
<evidence type="ECO:0000256" key="4">
    <source>
        <dbReference type="ARBA" id="ARBA00022842"/>
    </source>
</evidence>
<dbReference type="GO" id="GO:0016787">
    <property type="term" value="F:hydrolase activity"/>
    <property type="evidence" value="ECO:0007669"/>
    <property type="project" value="UniProtKB-KW"/>
</dbReference>
<accession>A0A4Q7V2F3</accession>
<dbReference type="SUPFAM" id="SSF56784">
    <property type="entry name" value="HAD-like"/>
    <property type="match status" value="1"/>
</dbReference>
<evidence type="ECO:0000256" key="6">
    <source>
        <dbReference type="SAM" id="Phobius"/>
    </source>
</evidence>
<protein>
    <submittedName>
        <fullName evidence="7">HAD superfamily hydrolase (TIGR01490 family)</fullName>
    </submittedName>
</protein>
<keyword evidence="8" id="KW-1185">Reference proteome</keyword>
<dbReference type="Proteomes" id="UP000291591">
    <property type="component" value="Unassembled WGS sequence"/>
</dbReference>
<feature type="region of interest" description="Disordered" evidence="5">
    <location>
        <begin position="51"/>
        <end position="70"/>
    </location>
</feature>
<comment type="similarity">
    <text evidence="1">Belongs to the HAD-like hydrolase superfamily. SerB family.</text>
</comment>
<proteinExistence type="inferred from homology"/>